<protein>
    <recommendedName>
        <fullName evidence="4">Outer membrane protein assembly factor BamE</fullName>
    </recommendedName>
</protein>
<dbReference type="InterPro" id="IPR026592">
    <property type="entry name" value="BamE"/>
</dbReference>
<dbReference type="GO" id="GO:0043165">
    <property type="term" value="P:Gram-negative-bacterium-type cell outer membrane assembly"/>
    <property type="evidence" value="ECO:0007669"/>
    <property type="project" value="UniProtKB-UniRule"/>
</dbReference>
<reference evidence="6 7" key="1">
    <citation type="submission" date="2018-06" db="EMBL/GenBank/DDBJ databases">
        <authorList>
            <consortium name="Pathogen Informatics"/>
            <person name="Doyle S."/>
        </authorList>
    </citation>
    <scope>NUCLEOTIDE SEQUENCE [LARGE SCALE GENOMIC DNA]</scope>
    <source>
        <strain evidence="6 7">NCTC10465</strain>
    </source>
</reference>
<sequence>MTSITTLSKKLAVLPLVAVISSVSVLPGCSWFSVYKIDIPQGKPIHADKLSQVQVGMNANQVLYILGSPTFRDTLNPMRWDYLYDFTPGTNAKRANKPAIHNAQQYAKIYFDQNGIVTSIERPAVTQ</sequence>
<dbReference type="RefSeq" id="WP_062332450.1">
    <property type="nucleotide sequence ID" value="NZ_CBCRZU010000017.1"/>
</dbReference>
<comment type="subcellular location">
    <subcellularLocation>
        <location evidence="4">Cell outer membrane</location>
    </subcellularLocation>
</comment>
<evidence type="ECO:0000256" key="3">
    <source>
        <dbReference type="ARBA" id="ARBA00023237"/>
    </source>
</evidence>
<proteinExistence type="inferred from homology"/>
<dbReference type="GO" id="GO:1990063">
    <property type="term" value="C:Bam protein complex"/>
    <property type="evidence" value="ECO:0007669"/>
    <property type="project" value="TreeGrafter"/>
</dbReference>
<dbReference type="GO" id="GO:0051205">
    <property type="term" value="P:protein insertion into membrane"/>
    <property type="evidence" value="ECO:0007669"/>
    <property type="project" value="UniProtKB-UniRule"/>
</dbReference>
<keyword evidence="1 4" id="KW-0732">Signal</keyword>
<keyword evidence="2 4" id="KW-0472">Membrane</keyword>
<evidence type="ECO:0000313" key="7">
    <source>
        <dbReference type="Proteomes" id="UP000255230"/>
    </source>
</evidence>
<dbReference type="PANTHER" id="PTHR37482:SF1">
    <property type="entry name" value="OUTER MEMBRANE PROTEIN ASSEMBLY FACTOR BAME"/>
    <property type="match status" value="1"/>
</dbReference>
<comment type="similarity">
    <text evidence="4">Belongs to the BamE family.</text>
</comment>
<comment type="subunit">
    <text evidence="4">Part of the Bam complex.</text>
</comment>
<dbReference type="GO" id="GO:0030674">
    <property type="term" value="F:protein-macromolecule adaptor activity"/>
    <property type="evidence" value="ECO:0007669"/>
    <property type="project" value="TreeGrafter"/>
</dbReference>
<organism evidence="6 7">
    <name type="scientific">Faucicola osloensis</name>
    <name type="common">Moraxella osloensis</name>
    <dbReference type="NCBI Taxonomy" id="34062"/>
    <lineage>
        <taxon>Bacteria</taxon>
        <taxon>Pseudomonadati</taxon>
        <taxon>Pseudomonadota</taxon>
        <taxon>Gammaproteobacteria</taxon>
        <taxon>Moraxellales</taxon>
        <taxon>Moraxellaceae</taxon>
        <taxon>Faucicola</taxon>
    </lineage>
</organism>
<feature type="domain" description="Outer membrane protein assembly factor BamE" evidence="5">
    <location>
        <begin position="45"/>
        <end position="120"/>
    </location>
</feature>
<dbReference type="AlphaFoldDB" id="A0A378Q8N4"/>
<dbReference type="GeneID" id="35778387"/>
<dbReference type="KEGG" id="mos:AXE82_05800"/>
<dbReference type="Gene3D" id="3.30.1450.10">
    <property type="match status" value="1"/>
</dbReference>
<dbReference type="HAMAP" id="MF_00925">
    <property type="entry name" value="OM_assembly_BamE"/>
    <property type="match status" value="1"/>
</dbReference>
<evidence type="ECO:0000259" key="5">
    <source>
        <dbReference type="Pfam" id="PF04355"/>
    </source>
</evidence>
<evidence type="ECO:0000256" key="2">
    <source>
        <dbReference type="ARBA" id="ARBA00023136"/>
    </source>
</evidence>
<evidence type="ECO:0000256" key="4">
    <source>
        <dbReference type="HAMAP-Rule" id="MF_00925"/>
    </source>
</evidence>
<keyword evidence="3 4" id="KW-0998">Cell outer membrane</keyword>
<evidence type="ECO:0000256" key="1">
    <source>
        <dbReference type="ARBA" id="ARBA00022729"/>
    </source>
</evidence>
<dbReference type="InterPro" id="IPR007450">
    <property type="entry name" value="BamE_dom"/>
</dbReference>
<name>A0A378Q8N4_FAUOS</name>
<dbReference type="InterPro" id="IPR037873">
    <property type="entry name" value="BamE-like"/>
</dbReference>
<comment type="function">
    <text evidence="4">Part of the outer membrane protein assembly complex, which is involved in assembly and insertion of beta-barrel proteins into the outer membrane.</text>
</comment>
<gene>
    <name evidence="6" type="primary">smpA</name>
    <name evidence="4" type="synonym">bamE</name>
    <name evidence="6" type="ORF">NCTC10465_00294</name>
</gene>
<dbReference type="Pfam" id="PF04355">
    <property type="entry name" value="BamE"/>
    <property type="match status" value="1"/>
</dbReference>
<evidence type="ECO:0000313" key="6">
    <source>
        <dbReference type="EMBL" id="STY96538.1"/>
    </source>
</evidence>
<dbReference type="PANTHER" id="PTHR37482">
    <property type="entry name" value="OUTER MEMBRANE PROTEIN ASSEMBLY FACTOR BAME"/>
    <property type="match status" value="1"/>
</dbReference>
<keyword evidence="7" id="KW-1185">Reference proteome</keyword>
<accession>A0A378Q8N4</accession>
<dbReference type="Proteomes" id="UP000255230">
    <property type="component" value="Unassembled WGS sequence"/>
</dbReference>
<dbReference type="EMBL" id="UGPY01000001">
    <property type="protein sequence ID" value="STY96538.1"/>
    <property type="molecule type" value="Genomic_DNA"/>
</dbReference>